<dbReference type="PaxDb" id="55529-EKX37238"/>
<dbReference type="RefSeq" id="XP_005824218.1">
    <property type="nucleotide sequence ID" value="XM_005824161.1"/>
</dbReference>
<dbReference type="KEGG" id="gtt:GUITHDRAFT_145191"/>
<sequence>MARFLCFLFLAAAVAMTMSEEGGGGGGGERRVIFHNPQTHQRVSGRSFTIEVEVQGFSLPEEGKGLLLLDGRKLMEIRSSRMTVGMDGAGGLSEGEHILKLSVEDVQGRQVVEGEVRFFKEGAPEESAGPFHDGRWDDENFVERQQMQEECGKLSALDIQAAGGKGGNVTVIALGLPVVSSRKKYDGEEEDDMRVVQSREEYIEDIEKLPMMKVFIPSLVEKLQHEQGKYRYDVYLGFDKGDPVFDNDEMRREVHSAFAADYKEDEIDNFFVANHVSLVSV</sequence>
<evidence type="ECO:0000313" key="2">
    <source>
        <dbReference type="EMBL" id="EKX37238.1"/>
    </source>
</evidence>
<dbReference type="EnsemblProtists" id="EKX37238">
    <property type="protein sequence ID" value="EKX37238"/>
    <property type="gene ID" value="GUITHDRAFT_145191"/>
</dbReference>
<feature type="signal peptide" evidence="1">
    <location>
        <begin position="1"/>
        <end position="19"/>
    </location>
</feature>
<gene>
    <name evidence="2" type="ORF">GUITHDRAFT_145191</name>
</gene>
<keyword evidence="4" id="KW-1185">Reference proteome</keyword>
<dbReference type="HOGENOM" id="CLU_991931_0_0_1"/>
<accession>L1ILU8</accession>
<keyword evidence="1" id="KW-0732">Signal</keyword>
<reference evidence="3" key="3">
    <citation type="submission" date="2016-03" db="UniProtKB">
        <authorList>
            <consortium name="EnsemblProtists"/>
        </authorList>
    </citation>
    <scope>IDENTIFICATION</scope>
</reference>
<evidence type="ECO:0000313" key="4">
    <source>
        <dbReference type="Proteomes" id="UP000011087"/>
    </source>
</evidence>
<dbReference type="AlphaFoldDB" id="L1ILU8"/>
<proteinExistence type="predicted"/>
<organism evidence="2">
    <name type="scientific">Guillardia theta (strain CCMP2712)</name>
    <name type="common">Cryptophyte</name>
    <dbReference type="NCBI Taxonomy" id="905079"/>
    <lineage>
        <taxon>Eukaryota</taxon>
        <taxon>Cryptophyceae</taxon>
        <taxon>Pyrenomonadales</taxon>
        <taxon>Geminigeraceae</taxon>
        <taxon>Guillardia</taxon>
    </lineage>
</organism>
<evidence type="ECO:0000313" key="3">
    <source>
        <dbReference type="EnsemblProtists" id="EKX37238"/>
    </source>
</evidence>
<feature type="chain" id="PRO_5008770165" evidence="1">
    <location>
        <begin position="20"/>
        <end position="281"/>
    </location>
</feature>
<reference evidence="2 4" key="1">
    <citation type="journal article" date="2012" name="Nature">
        <title>Algal genomes reveal evolutionary mosaicism and the fate of nucleomorphs.</title>
        <authorList>
            <consortium name="DOE Joint Genome Institute"/>
            <person name="Curtis B.A."/>
            <person name="Tanifuji G."/>
            <person name="Burki F."/>
            <person name="Gruber A."/>
            <person name="Irimia M."/>
            <person name="Maruyama S."/>
            <person name="Arias M.C."/>
            <person name="Ball S.G."/>
            <person name="Gile G.H."/>
            <person name="Hirakawa Y."/>
            <person name="Hopkins J.F."/>
            <person name="Kuo A."/>
            <person name="Rensing S.A."/>
            <person name="Schmutz J."/>
            <person name="Symeonidi A."/>
            <person name="Elias M."/>
            <person name="Eveleigh R.J."/>
            <person name="Herman E.K."/>
            <person name="Klute M.J."/>
            <person name="Nakayama T."/>
            <person name="Obornik M."/>
            <person name="Reyes-Prieto A."/>
            <person name="Armbrust E.V."/>
            <person name="Aves S.J."/>
            <person name="Beiko R.G."/>
            <person name="Coutinho P."/>
            <person name="Dacks J.B."/>
            <person name="Durnford D.G."/>
            <person name="Fast N.M."/>
            <person name="Green B.R."/>
            <person name="Grisdale C.J."/>
            <person name="Hempel F."/>
            <person name="Henrissat B."/>
            <person name="Hoppner M.P."/>
            <person name="Ishida K."/>
            <person name="Kim E."/>
            <person name="Koreny L."/>
            <person name="Kroth P.G."/>
            <person name="Liu Y."/>
            <person name="Malik S.B."/>
            <person name="Maier U.G."/>
            <person name="McRose D."/>
            <person name="Mock T."/>
            <person name="Neilson J.A."/>
            <person name="Onodera N.T."/>
            <person name="Poole A.M."/>
            <person name="Pritham E.J."/>
            <person name="Richards T.A."/>
            <person name="Rocap G."/>
            <person name="Roy S.W."/>
            <person name="Sarai C."/>
            <person name="Schaack S."/>
            <person name="Shirato S."/>
            <person name="Slamovits C.H."/>
            <person name="Spencer D.F."/>
            <person name="Suzuki S."/>
            <person name="Worden A.Z."/>
            <person name="Zauner S."/>
            <person name="Barry K."/>
            <person name="Bell C."/>
            <person name="Bharti A.K."/>
            <person name="Crow J.A."/>
            <person name="Grimwood J."/>
            <person name="Kramer R."/>
            <person name="Lindquist E."/>
            <person name="Lucas S."/>
            <person name="Salamov A."/>
            <person name="McFadden G.I."/>
            <person name="Lane C.E."/>
            <person name="Keeling P.J."/>
            <person name="Gray M.W."/>
            <person name="Grigoriev I.V."/>
            <person name="Archibald J.M."/>
        </authorList>
    </citation>
    <scope>NUCLEOTIDE SEQUENCE</scope>
    <source>
        <strain evidence="2 4">CCMP2712</strain>
    </source>
</reference>
<dbReference type="Proteomes" id="UP000011087">
    <property type="component" value="Unassembled WGS sequence"/>
</dbReference>
<protein>
    <submittedName>
        <fullName evidence="2 3">Uncharacterized protein</fullName>
    </submittedName>
</protein>
<evidence type="ECO:0000256" key="1">
    <source>
        <dbReference type="SAM" id="SignalP"/>
    </source>
</evidence>
<reference evidence="4" key="2">
    <citation type="submission" date="2012-11" db="EMBL/GenBank/DDBJ databases">
        <authorList>
            <person name="Kuo A."/>
            <person name="Curtis B.A."/>
            <person name="Tanifuji G."/>
            <person name="Burki F."/>
            <person name="Gruber A."/>
            <person name="Irimia M."/>
            <person name="Maruyama S."/>
            <person name="Arias M.C."/>
            <person name="Ball S.G."/>
            <person name="Gile G.H."/>
            <person name="Hirakawa Y."/>
            <person name="Hopkins J.F."/>
            <person name="Rensing S.A."/>
            <person name="Schmutz J."/>
            <person name="Symeonidi A."/>
            <person name="Elias M."/>
            <person name="Eveleigh R.J."/>
            <person name="Herman E.K."/>
            <person name="Klute M.J."/>
            <person name="Nakayama T."/>
            <person name="Obornik M."/>
            <person name="Reyes-Prieto A."/>
            <person name="Armbrust E.V."/>
            <person name="Aves S.J."/>
            <person name="Beiko R.G."/>
            <person name="Coutinho P."/>
            <person name="Dacks J.B."/>
            <person name="Durnford D.G."/>
            <person name="Fast N.M."/>
            <person name="Green B.R."/>
            <person name="Grisdale C."/>
            <person name="Hempe F."/>
            <person name="Henrissat B."/>
            <person name="Hoppner M.P."/>
            <person name="Ishida K.-I."/>
            <person name="Kim E."/>
            <person name="Koreny L."/>
            <person name="Kroth P.G."/>
            <person name="Liu Y."/>
            <person name="Malik S.-B."/>
            <person name="Maier U.G."/>
            <person name="McRose D."/>
            <person name="Mock T."/>
            <person name="Neilson J.A."/>
            <person name="Onodera N.T."/>
            <person name="Poole A.M."/>
            <person name="Pritham E.J."/>
            <person name="Richards T.A."/>
            <person name="Rocap G."/>
            <person name="Roy S.W."/>
            <person name="Sarai C."/>
            <person name="Schaack S."/>
            <person name="Shirato S."/>
            <person name="Slamovits C.H."/>
            <person name="Spencer D.F."/>
            <person name="Suzuki S."/>
            <person name="Worden A.Z."/>
            <person name="Zauner S."/>
            <person name="Barry K."/>
            <person name="Bell C."/>
            <person name="Bharti A.K."/>
            <person name="Crow J.A."/>
            <person name="Grimwood J."/>
            <person name="Kramer R."/>
            <person name="Lindquist E."/>
            <person name="Lucas S."/>
            <person name="Salamov A."/>
            <person name="McFadden G.I."/>
            <person name="Lane C.E."/>
            <person name="Keeling P.J."/>
            <person name="Gray M.W."/>
            <person name="Grigoriev I.V."/>
            <person name="Archibald J.M."/>
        </authorList>
    </citation>
    <scope>NUCLEOTIDE SEQUENCE</scope>
    <source>
        <strain evidence="4">CCMP2712</strain>
    </source>
</reference>
<dbReference type="GeneID" id="17293977"/>
<dbReference type="EMBL" id="JH993062">
    <property type="protein sequence ID" value="EKX37238.1"/>
    <property type="molecule type" value="Genomic_DNA"/>
</dbReference>
<name>L1ILU8_GUITC</name>